<evidence type="ECO:0000256" key="2">
    <source>
        <dbReference type="ARBA" id="ARBA00023125"/>
    </source>
</evidence>
<sequence length="215" mass="23495">MRVVTIAAPVRMQVVETLRSAIMSGRLAPGQRLVERDLCQTLGVSRPSLREALRELETEGLISSIPNRGPVVTELTAEDAASIYQVRGALEALAAKLFTQNASEAHMAELDAAAAKLRQVYETGEVADIIVAKRDFYDVLFRGSGNHIIAEVLRTLNARVTRLRVVCLSSEARRKVSIKEIEELVDALKRRDPRAAAAASRRHVENAGKTALSSL</sequence>
<dbReference type="SMART" id="SM00345">
    <property type="entry name" value="HTH_GNTR"/>
    <property type="match status" value="1"/>
</dbReference>
<dbReference type="PANTHER" id="PTHR43537">
    <property type="entry name" value="TRANSCRIPTIONAL REGULATOR, GNTR FAMILY"/>
    <property type="match status" value="1"/>
</dbReference>
<accession>A0A9X2X5T2</accession>
<dbReference type="InterPro" id="IPR036390">
    <property type="entry name" value="WH_DNA-bd_sf"/>
</dbReference>
<dbReference type="InterPro" id="IPR008920">
    <property type="entry name" value="TF_FadR/GntR_C"/>
</dbReference>
<dbReference type="SUPFAM" id="SSF46785">
    <property type="entry name" value="Winged helix' DNA-binding domain"/>
    <property type="match status" value="1"/>
</dbReference>
<evidence type="ECO:0000256" key="3">
    <source>
        <dbReference type="ARBA" id="ARBA00023163"/>
    </source>
</evidence>
<dbReference type="GO" id="GO:0003677">
    <property type="term" value="F:DNA binding"/>
    <property type="evidence" value="ECO:0007669"/>
    <property type="project" value="UniProtKB-KW"/>
</dbReference>
<organism evidence="5 6">
    <name type="scientific">Chelativorans petroleitrophicus</name>
    <dbReference type="NCBI Taxonomy" id="2975484"/>
    <lineage>
        <taxon>Bacteria</taxon>
        <taxon>Pseudomonadati</taxon>
        <taxon>Pseudomonadota</taxon>
        <taxon>Alphaproteobacteria</taxon>
        <taxon>Hyphomicrobiales</taxon>
        <taxon>Phyllobacteriaceae</taxon>
        <taxon>Chelativorans</taxon>
    </lineage>
</organism>
<dbReference type="Pfam" id="PF07729">
    <property type="entry name" value="FCD"/>
    <property type="match status" value="1"/>
</dbReference>
<dbReference type="RefSeq" id="WP_261513750.1">
    <property type="nucleotide sequence ID" value="NZ_JAODNV010000004.1"/>
</dbReference>
<keyword evidence="6" id="KW-1185">Reference proteome</keyword>
<dbReference type="InterPro" id="IPR036388">
    <property type="entry name" value="WH-like_DNA-bd_sf"/>
</dbReference>
<dbReference type="Pfam" id="PF00392">
    <property type="entry name" value="GntR"/>
    <property type="match status" value="1"/>
</dbReference>
<dbReference type="Proteomes" id="UP001149009">
    <property type="component" value="Unassembled WGS sequence"/>
</dbReference>
<evidence type="ECO:0000259" key="4">
    <source>
        <dbReference type="PROSITE" id="PS50949"/>
    </source>
</evidence>
<proteinExistence type="predicted"/>
<keyword evidence="1" id="KW-0805">Transcription regulation</keyword>
<dbReference type="SMART" id="SM00895">
    <property type="entry name" value="FCD"/>
    <property type="match status" value="1"/>
</dbReference>
<evidence type="ECO:0000256" key="1">
    <source>
        <dbReference type="ARBA" id="ARBA00023015"/>
    </source>
</evidence>
<dbReference type="CDD" id="cd07377">
    <property type="entry name" value="WHTH_GntR"/>
    <property type="match status" value="1"/>
</dbReference>
<dbReference type="AlphaFoldDB" id="A0A9X2X5T2"/>
<dbReference type="EMBL" id="JAODNV010000004">
    <property type="protein sequence ID" value="MCT8989068.1"/>
    <property type="molecule type" value="Genomic_DNA"/>
</dbReference>
<dbReference type="GO" id="GO:0003700">
    <property type="term" value="F:DNA-binding transcription factor activity"/>
    <property type="evidence" value="ECO:0007669"/>
    <property type="project" value="InterPro"/>
</dbReference>
<dbReference type="PANTHER" id="PTHR43537:SF24">
    <property type="entry name" value="GLUCONATE OPERON TRANSCRIPTIONAL REPRESSOR"/>
    <property type="match status" value="1"/>
</dbReference>
<keyword evidence="2" id="KW-0238">DNA-binding</keyword>
<evidence type="ECO:0000313" key="5">
    <source>
        <dbReference type="EMBL" id="MCT8989068.1"/>
    </source>
</evidence>
<protein>
    <submittedName>
        <fullName evidence="5">GntR family transcriptional regulator</fullName>
    </submittedName>
</protein>
<keyword evidence="3" id="KW-0804">Transcription</keyword>
<gene>
    <name evidence="5" type="ORF">NYR54_01990</name>
</gene>
<dbReference type="PROSITE" id="PS50949">
    <property type="entry name" value="HTH_GNTR"/>
    <property type="match status" value="1"/>
</dbReference>
<comment type="caution">
    <text evidence="5">The sequence shown here is derived from an EMBL/GenBank/DDBJ whole genome shotgun (WGS) entry which is preliminary data.</text>
</comment>
<dbReference type="InterPro" id="IPR000524">
    <property type="entry name" value="Tscrpt_reg_HTH_GntR"/>
</dbReference>
<dbReference type="InterPro" id="IPR011711">
    <property type="entry name" value="GntR_C"/>
</dbReference>
<dbReference type="PRINTS" id="PR00035">
    <property type="entry name" value="HTHGNTR"/>
</dbReference>
<dbReference type="SUPFAM" id="SSF48008">
    <property type="entry name" value="GntR ligand-binding domain-like"/>
    <property type="match status" value="1"/>
</dbReference>
<reference evidence="5" key="1">
    <citation type="submission" date="2022-08" db="EMBL/GenBank/DDBJ databases">
        <title>Chelativorans sichuanense sp. nov., a paraffin oil-degrading bacterium isolated from a mixture of oil-based drill cuttings and paddy soil.</title>
        <authorList>
            <person name="Yu J."/>
            <person name="Liu H."/>
            <person name="Chen Q."/>
        </authorList>
    </citation>
    <scope>NUCLEOTIDE SEQUENCE</scope>
    <source>
        <strain evidence="5">SCAU 2101</strain>
    </source>
</reference>
<feature type="domain" description="HTH gntR-type" evidence="4">
    <location>
        <begin position="8"/>
        <end position="75"/>
    </location>
</feature>
<dbReference type="Gene3D" id="1.10.10.10">
    <property type="entry name" value="Winged helix-like DNA-binding domain superfamily/Winged helix DNA-binding domain"/>
    <property type="match status" value="1"/>
</dbReference>
<dbReference type="Gene3D" id="1.20.120.530">
    <property type="entry name" value="GntR ligand-binding domain-like"/>
    <property type="match status" value="1"/>
</dbReference>
<evidence type="ECO:0000313" key="6">
    <source>
        <dbReference type="Proteomes" id="UP001149009"/>
    </source>
</evidence>
<name>A0A9X2X5T2_9HYPH</name>